<dbReference type="Proteomes" id="UP001209701">
    <property type="component" value="Unassembled WGS sequence"/>
</dbReference>
<keyword evidence="1" id="KW-0456">Lyase</keyword>
<keyword evidence="2" id="KW-1185">Reference proteome</keyword>
<name>A0ABT2Y9M5_9BURK</name>
<accession>A0ABT2Y9M5</accession>
<dbReference type="PANTHER" id="PTHR42905:SF16">
    <property type="entry name" value="CARBOXYPHOSPHONOENOLPYRUVATE PHOSPHONOMUTASE-LIKE PROTEIN (AFU_ORTHOLOGUE AFUA_5G07230)"/>
    <property type="match status" value="1"/>
</dbReference>
<dbReference type="InterPro" id="IPR039556">
    <property type="entry name" value="ICL/PEPM"/>
</dbReference>
<protein>
    <submittedName>
        <fullName evidence="1">Isocitrate lyase/phosphoenolpyruvate mutase family protein</fullName>
    </submittedName>
</protein>
<sequence>MQPTPPRDAAFQALHRLDQPLYLANAWDAGSARLIAQSGAQAIATTSAGIAWSLGYQDGNKLPLDEHLAAVRRIARVIDLPLSVDIEGGYGSNGLEVGDVVARMIDAGAVGINMEDGSTAPEVLCEKIAGARAAAQRLGVRLYINARTDVLARGLVAPARQPAEVLRRAALYRAAGADGLFVLGLVNPDDIAHIAADCGLLLNVIAWQGLPSAAELRRLGVRRVSAGSWLPQQLWQTTRRLVSAFLASGEAGALLDGAAPYAEVNAAYSN</sequence>
<reference evidence="1 2" key="1">
    <citation type="submission" date="2021-11" db="EMBL/GenBank/DDBJ databases">
        <authorList>
            <person name="Liang Q."/>
            <person name="Mou H."/>
            <person name="Liu Z."/>
        </authorList>
    </citation>
    <scope>NUCLEOTIDE SEQUENCE [LARGE SCALE GENOMIC DNA]</scope>
    <source>
        <strain evidence="1 2">CHU3</strain>
    </source>
</reference>
<evidence type="ECO:0000313" key="2">
    <source>
        <dbReference type="Proteomes" id="UP001209701"/>
    </source>
</evidence>
<dbReference type="SUPFAM" id="SSF51621">
    <property type="entry name" value="Phosphoenolpyruvate/pyruvate domain"/>
    <property type="match status" value="1"/>
</dbReference>
<dbReference type="RefSeq" id="WP_263569611.1">
    <property type="nucleotide sequence ID" value="NZ_JAJIRN010000001.1"/>
</dbReference>
<proteinExistence type="predicted"/>
<dbReference type="EMBL" id="JAJIRN010000001">
    <property type="protein sequence ID" value="MCV2367003.1"/>
    <property type="molecule type" value="Genomic_DNA"/>
</dbReference>
<dbReference type="Gene3D" id="3.20.20.60">
    <property type="entry name" value="Phosphoenolpyruvate-binding domains"/>
    <property type="match status" value="1"/>
</dbReference>
<comment type="caution">
    <text evidence="1">The sequence shown here is derived from an EMBL/GenBank/DDBJ whole genome shotgun (WGS) entry which is preliminary data.</text>
</comment>
<dbReference type="InterPro" id="IPR040442">
    <property type="entry name" value="Pyrv_kinase-like_dom_sf"/>
</dbReference>
<dbReference type="Pfam" id="PF13714">
    <property type="entry name" value="PEP_mutase"/>
    <property type="match status" value="1"/>
</dbReference>
<dbReference type="InterPro" id="IPR015813">
    <property type="entry name" value="Pyrv/PenolPyrv_kinase-like_dom"/>
</dbReference>
<gene>
    <name evidence="1" type="ORF">LNV07_02690</name>
</gene>
<dbReference type="CDD" id="cd00377">
    <property type="entry name" value="ICL_PEPM"/>
    <property type="match status" value="1"/>
</dbReference>
<evidence type="ECO:0000313" key="1">
    <source>
        <dbReference type="EMBL" id="MCV2367003.1"/>
    </source>
</evidence>
<organism evidence="1 2">
    <name type="scientific">Roseateles oligotrophus</name>
    <dbReference type="NCBI Taxonomy" id="1769250"/>
    <lineage>
        <taxon>Bacteria</taxon>
        <taxon>Pseudomonadati</taxon>
        <taxon>Pseudomonadota</taxon>
        <taxon>Betaproteobacteria</taxon>
        <taxon>Burkholderiales</taxon>
        <taxon>Sphaerotilaceae</taxon>
        <taxon>Roseateles</taxon>
    </lineage>
</organism>
<dbReference type="PANTHER" id="PTHR42905">
    <property type="entry name" value="PHOSPHOENOLPYRUVATE CARBOXYLASE"/>
    <property type="match status" value="1"/>
</dbReference>
<dbReference type="GO" id="GO:0016829">
    <property type="term" value="F:lyase activity"/>
    <property type="evidence" value="ECO:0007669"/>
    <property type="project" value="UniProtKB-KW"/>
</dbReference>